<comment type="pathway">
    <text evidence="2">Glycolipid biosynthesis.</text>
</comment>
<keyword evidence="28" id="KW-1185">Reference proteome</keyword>
<evidence type="ECO:0000256" key="7">
    <source>
        <dbReference type="ARBA" id="ARBA00022692"/>
    </source>
</evidence>
<dbReference type="SUPFAM" id="SSF53756">
    <property type="entry name" value="UDP-Glycosyltransferase/glycogen phosphorylase"/>
    <property type="match status" value="1"/>
</dbReference>
<dbReference type="EMBL" id="CP026244">
    <property type="protein sequence ID" value="AWO98132.1"/>
    <property type="molecule type" value="Genomic_DNA"/>
</dbReference>
<feature type="domain" description="Fucosyltransferase C-terminal" evidence="25">
    <location>
        <begin position="193"/>
        <end position="366"/>
    </location>
</feature>
<comment type="catalytic activity">
    <reaction evidence="15">
        <text>a beta-D-galactosyl-(1-&gt;4)-N-acetyl-beta-D-glucosaminyl derivative + GDP-beta-L-fucose = a beta-D-galactosyl-(1-&gt;4)-[alpha-L-fucosyl-(1-&gt;3)]-N-acetyl-beta-D-glucosaminyl derivative + GDP + H(+)</text>
        <dbReference type="Rhea" id="RHEA:14257"/>
        <dbReference type="ChEBI" id="CHEBI:15378"/>
        <dbReference type="ChEBI" id="CHEBI:57273"/>
        <dbReference type="ChEBI" id="CHEBI:58189"/>
        <dbReference type="ChEBI" id="CHEBI:133507"/>
        <dbReference type="ChEBI" id="CHEBI:137941"/>
        <dbReference type="EC" id="2.4.1.152"/>
    </reaction>
    <physiologicalReaction direction="left-to-right" evidence="15">
        <dbReference type="Rhea" id="RHEA:14258"/>
    </physiologicalReaction>
</comment>
<dbReference type="InterPro" id="IPR038577">
    <property type="entry name" value="GT10-like_C_sf"/>
</dbReference>
<dbReference type="PANTHER" id="PTHR11929:SF10">
    <property type="entry name" value="4-GALACTOSYL-N-ACETYLGLUCOSAMINIDE 3-ALPHA-L-FUCOSYLTRANSFERASE 9"/>
    <property type="match status" value="1"/>
</dbReference>
<evidence type="ECO:0000256" key="23">
    <source>
        <dbReference type="ARBA" id="ARBA00043838"/>
    </source>
</evidence>
<proteinExistence type="inferred from homology"/>
<dbReference type="EC" id="2.4.1.-" evidence="24"/>
<evidence type="ECO:0000256" key="9">
    <source>
        <dbReference type="ARBA" id="ARBA00022989"/>
    </source>
</evidence>
<dbReference type="UniPathway" id="UPA00378"/>
<reference evidence="27 28" key="1">
    <citation type="submission" date="2017-12" db="EMBL/GenBank/DDBJ databases">
        <title>Integrating genomic resources of turbot (Scophthalmus maximus) in depth evaluation of genetic and physical mapping variation across individuals.</title>
        <authorList>
            <person name="Martinez P."/>
        </authorList>
    </citation>
    <scope>NUCLEOTIDE SEQUENCE [LARGE SCALE GENOMIC DNA]</scope>
</reference>
<comment type="catalytic activity">
    <reaction evidence="19">
        <text>an N-acetyl-alpha-neuraminyl-(2-&gt;3)-beta-D-galactosyl-(1-&gt;4)-N-acetyl-beta-D-glucosaminyl derivative + GDP-beta-L-fucose = an alpha-Neu5Ac-(2-&gt;3)-beta-D-Gal-(1-&gt;4)-[alpha-L-Fuc-(1-&gt;3)]-beta-D-GlcNAc derivative + GDP + H(+)</text>
        <dbReference type="Rhea" id="RHEA:56076"/>
        <dbReference type="ChEBI" id="CHEBI:15378"/>
        <dbReference type="ChEBI" id="CHEBI:57273"/>
        <dbReference type="ChEBI" id="CHEBI:58189"/>
        <dbReference type="ChEBI" id="CHEBI:136545"/>
        <dbReference type="ChEBI" id="CHEBI:139509"/>
    </reaction>
    <physiologicalReaction direction="left-to-right" evidence="19">
        <dbReference type="Rhea" id="RHEA:56077"/>
    </physiologicalReaction>
</comment>
<evidence type="ECO:0000313" key="27">
    <source>
        <dbReference type="EMBL" id="AWO98131.1"/>
    </source>
</evidence>
<evidence type="ECO:0000256" key="21">
    <source>
        <dbReference type="ARBA" id="ARBA00037848"/>
    </source>
</evidence>
<comment type="subcellular location">
    <subcellularLocation>
        <location evidence="24">Golgi apparatus</location>
        <location evidence="24">Golgi stack membrane</location>
        <topology evidence="24">Single-pass type II membrane protein</topology>
    </subcellularLocation>
    <subcellularLocation>
        <location evidence="21">Golgi apparatus</location>
        <location evidence="21">trans-Golgi network membrane</location>
        <topology evidence="21">Single-pass type II membrane protein</topology>
    </subcellularLocation>
</comment>
<keyword evidence="14" id="KW-0325">Glycoprotein</keyword>
<dbReference type="STRING" id="52904.ENSSMAP00000004352"/>
<dbReference type="InterPro" id="IPR001503">
    <property type="entry name" value="Glyco_trans_10"/>
</dbReference>
<evidence type="ECO:0000313" key="28">
    <source>
        <dbReference type="Proteomes" id="UP000246464"/>
    </source>
</evidence>
<evidence type="ECO:0000256" key="19">
    <source>
        <dbReference type="ARBA" id="ARBA00036481"/>
    </source>
</evidence>
<dbReference type="GO" id="GO:0017083">
    <property type="term" value="F:4-galactosyl-N-acetylglucosaminide 3-alpha-L-fucosyltransferase activity"/>
    <property type="evidence" value="ECO:0007669"/>
    <property type="project" value="UniProtKB-EC"/>
</dbReference>
<keyword evidence="13" id="KW-1015">Disulfide bond</keyword>
<comment type="catalytic activity">
    <reaction evidence="20">
        <text>a neolactoside nLc4Cer + GDP-beta-L-fucose = a neolactoside III(3)-alpha-Fuc-nLc4Cer + GDP + H(+)</text>
        <dbReference type="Rhea" id="RHEA:48376"/>
        <dbReference type="ChEBI" id="CHEBI:15378"/>
        <dbReference type="ChEBI" id="CHEBI:57273"/>
        <dbReference type="ChEBI" id="CHEBI:58189"/>
        <dbReference type="ChEBI" id="CHEBI:90376"/>
        <dbReference type="ChEBI" id="CHEBI:90379"/>
    </reaction>
    <physiologicalReaction direction="left-to-right" evidence="20">
        <dbReference type="Rhea" id="RHEA:48377"/>
    </physiologicalReaction>
</comment>
<dbReference type="AlphaFoldDB" id="A0A2U9B2Y1"/>
<evidence type="ECO:0000256" key="3">
    <source>
        <dbReference type="ARBA" id="ARBA00008919"/>
    </source>
</evidence>
<evidence type="ECO:0000256" key="14">
    <source>
        <dbReference type="ARBA" id="ARBA00023180"/>
    </source>
</evidence>
<comment type="catalytic activity">
    <reaction evidence="16">
        <text>alpha-D-galactosyl-(1-&gt;3)-beta-D-galactosyl-(1-&gt;4)-N-acetyl-beta-D-glucosaminyl-(1-&gt;3)-beta-D-galactosyl-(1-&gt;4)-beta-D-glucosyl-(1&lt;-&gt;1')-ceramide + GDP-beta-L-fucose = a neolactoside IV(3)-alpha-Gal,III(3)-alpha-Fuc-nLc4Cer + GDP + H(+)</text>
        <dbReference type="Rhea" id="RHEA:48380"/>
        <dbReference type="ChEBI" id="CHEBI:15378"/>
        <dbReference type="ChEBI" id="CHEBI:57273"/>
        <dbReference type="ChEBI" id="CHEBI:58189"/>
        <dbReference type="ChEBI" id="CHEBI:90380"/>
        <dbReference type="ChEBI" id="CHEBI:90381"/>
    </reaction>
    <physiologicalReaction direction="left-to-right" evidence="16">
        <dbReference type="Rhea" id="RHEA:48381"/>
    </physiologicalReaction>
</comment>
<comment type="pathway">
    <text evidence="1">Protein modification; protein glycosylation.</text>
</comment>
<evidence type="ECO:0000256" key="22">
    <source>
        <dbReference type="ARBA" id="ARBA00043828"/>
    </source>
</evidence>
<keyword evidence="5 24" id="KW-0328">Glycosyltransferase</keyword>
<keyword evidence="12 24" id="KW-0472">Membrane</keyword>
<evidence type="ECO:0000256" key="12">
    <source>
        <dbReference type="ARBA" id="ARBA00023136"/>
    </source>
</evidence>
<evidence type="ECO:0000259" key="25">
    <source>
        <dbReference type="Pfam" id="PF00852"/>
    </source>
</evidence>
<keyword evidence="7 24" id="KW-0812">Transmembrane</keyword>
<evidence type="ECO:0000256" key="10">
    <source>
        <dbReference type="ARBA" id="ARBA00023034"/>
    </source>
</evidence>
<comment type="catalytic activity">
    <reaction evidence="18">
        <text>alpha-N-glycoloylneuraminosyl-(2-&gt;3)-beta-D-galactosyl-(1-&gt;4)-N-acetyl-beta-D-glucosaminyl-(1-&gt;3)-beta-D-galactosyl-(1-&gt;4)-N-acetyl-beta-D-glucosaminyl-(1-&gt;3)-beta-D-galactosyl-(1-&gt;4)-beta-D-glucosyl-(1&lt;-&gt;1')-ceramide + GDP-beta-L-fucose = alpha-N-glycoloylneuraminosyl-(2-&gt;3)-beta-D-galactosyl-(1-&gt;4)-N-acetyl-beta-D-glucosaminyl-(1-&gt;3)-beta-D-galactosyl-(1-&gt;4)-[alpha-L-fucosyl-(1-&gt;3)]-N-acetyl-beta-D-glucosaminyl-(1-&gt;3)-beta-D-galactosyl-(1-&gt;4)-beta-D-glucosyl-(1&lt;-&gt;1')-ceramide + GDP + H(+)</text>
        <dbReference type="Rhea" id="RHEA:48388"/>
        <dbReference type="ChEBI" id="CHEBI:15378"/>
        <dbReference type="ChEBI" id="CHEBI:57273"/>
        <dbReference type="ChEBI" id="CHEBI:58189"/>
        <dbReference type="ChEBI" id="CHEBI:90383"/>
        <dbReference type="ChEBI" id="CHEBI:90384"/>
    </reaction>
    <physiologicalReaction direction="left-to-right" evidence="18">
        <dbReference type="Rhea" id="RHEA:48389"/>
    </physiologicalReaction>
</comment>
<feature type="domain" description="Fucosyltransferase N-terminal" evidence="26">
    <location>
        <begin position="75"/>
        <end position="179"/>
    </location>
</feature>
<dbReference type="OMA" id="NHARTKY"/>
<dbReference type="EMBL" id="CP026244">
    <property type="protein sequence ID" value="AWO98133.1"/>
    <property type="molecule type" value="Genomic_DNA"/>
</dbReference>
<evidence type="ECO:0000256" key="4">
    <source>
        <dbReference type="ARBA" id="ARBA00011738"/>
    </source>
</evidence>
<comment type="catalytic activity">
    <reaction evidence="22">
        <text>beta-D-Gal-(1-&gt;4)-beta-D-GlcNAc-(1-&gt;3)-beta-D-Gal-(1-&gt;4)-D-Glc + GDP-beta-L-fucose = beta-D-Gal-(1-&gt;4)-[alpha-L-Fuc-(1-&gt;3)]-beta-D-GlcNAc-(1-&gt;3)-beta-D-Gal-(1-&gt;4)-D-Glc + GDP + H(+)</text>
        <dbReference type="Rhea" id="RHEA:77187"/>
        <dbReference type="ChEBI" id="CHEBI:15378"/>
        <dbReference type="ChEBI" id="CHEBI:57273"/>
        <dbReference type="ChEBI" id="CHEBI:58189"/>
        <dbReference type="ChEBI" id="CHEBI:60239"/>
        <dbReference type="ChEBI" id="CHEBI:61352"/>
    </reaction>
    <physiologicalReaction direction="left-to-right" evidence="22">
        <dbReference type="Rhea" id="RHEA:77188"/>
    </physiologicalReaction>
</comment>
<feature type="transmembrane region" description="Helical" evidence="24">
    <location>
        <begin position="14"/>
        <end position="32"/>
    </location>
</feature>
<accession>A0A2U9B2Y1</accession>
<dbReference type="InterPro" id="IPR031481">
    <property type="entry name" value="Glyco_tran_10_N"/>
</dbReference>
<gene>
    <name evidence="27" type="ORF">SMAX5B_016740</name>
</gene>
<comment type="similarity">
    <text evidence="3 24">Belongs to the glycosyltransferase 10 family.</text>
</comment>
<evidence type="ECO:0000256" key="17">
    <source>
        <dbReference type="ARBA" id="ARBA00036234"/>
    </source>
</evidence>
<evidence type="ECO:0000256" key="11">
    <source>
        <dbReference type="ARBA" id="ARBA00023098"/>
    </source>
</evidence>
<evidence type="ECO:0000256" key="1">
    <source>
        <dbReference type="ARBA" id="ARBA00004922"/>
    </source>
</evidence>
<dbReference type="GO" id="GO:0032580">
    <property type="term" value="C:Golgi cisterna membrane"/>
    <property type="evidence" value="ECO:0007669"/>
    <property type="project" value="UniProtKB-SubCell"/>
</dbReference>
<dbReference type="InterPro" id="IPR055270">
    <property type="entry name" value="Glyco_tran_10_C"/>
</dbReference>
<dbReference type="Pfam" id="PF17039">
    <property type="entry name" value="Glyco_tran_10_N"/>
    <property type="match status" value="1"/>
</dbReference>
<protein>
    <recommendedName>
        <fullName evidence="24">Fucosyltransferase</fullName>
        <ecNumber evidence="24">2.4.1.-</ecNumber>
    </recommendedName>
</protein>
<evidence type="ECO:0000256" key="6">
    <source>
        <dbReference type="ARBA" id="ARBA00022679"/>
    </source>
</evidence>
<organism evidence="27 28">
    <name type="scientific">Scophthalmus maximus</name>
    <name type="common">Turbot</name>
    <name type="synonym">Psetta maxima</name>
    <dbReference type="NCBI Taxonomy" id="52904"/>
    <lineage>
        <taxon>Eukaryota</taxon>
        <taxon>Metazoa</taxon>
        <taxon>Chordata</taxon>
        <taxon>Craniata</taxon>
        <taxon>Vertebrata</taxon>
        <taxon>Euteleostomi</taxon>
        <taxon>Actinopterygii</taxon>
        <taxon>Neopterygii</taxon>
        <taxon>Teleostei</taxon>
        <taxon>Neoteleostei</taxon>
        <taxon>Acanthomorphata</taxon>
        <taxon>Carangaria</taxon>
        <taxon>Pleuronectiformes</taxon>
        <taxon>Pleuronectoidei</taxon>
        <taxon>Scophthalmidae</taxon>
        <taxon>Scophthalmus</taxon>
    </lineage>
</organism>
<comment type="catalytic activity">
    <reaction evidence="23">
        <text>an alpha-L-Fuc-(1-&gt;2)-beta-D-Gal-(1-&gt;4)-beta-D-GlcNAc derivative + GDP-beta-L-fucose = an alpha-L-Fuc-(1-&gt;2)-beta-D-Gal-(1-&gt;4)-[alpha-L-Fuc-(1-&gt;3)]-beta-D-GlcNAc derivative + GDP + H(+)</text>
        <dbReference type="Rhea" id="RHEA:77191"/>
        <dbReference type="ChEBI" id="CHEBI:15378"/>
        <dbReference type="ChEBI" id="CHEBI:57273"/>
        <dbReference type="ChEBI" id="CHEBI:58189"/>
        <dbReference type="ChEBI" id="CHEBI:133510"/>
        <dbReference type="ChEBI" id="CHEBI:195560"/>
    </reaction>
    <physiologicalReaction direction="left-to-right" evidence="23">
        <dbReference type="Rhea" id="RHEA:77192"/>
    </physiologicalReaction>
</comment>
<evidence type="ECO:0000256" key="20">
    <source>
        <dbReference type="ARBA" id="ARBA00036757"/>
    </source>
</evidence>
<evidence type="ECO:0000256" key="15">
    <source>
        <dbReference type="ARBA" id="ARBA00029329"/>
    </source>
</evidence>
<keyword evidence="9 24" id="KW-1133">Transmembrane helix</keyword>
<evidence type="ECO:0000256" key="13">
    <source>
        <dbReference type="ARBA" id="ARBA00023157"/>
    </source>
</evidence>
<dbReference type="PANTHER" id="PTHR11929">
    <property type="entry name" value="ALPHA- 1,3 -FUCOSYLTRANSFERASE"/>
    <property type="match status" value="1"/>
</dbReference>
<keyword evidence="10 24" id="KW-0333">Golgi apparatus</keyword>
<evidence type="ECO:0000259" key="26">
    <source>
        <dbReference type="Pfam" id="PF17039"/>
    </source>
</evidence>
<dbReference type="Pfam" id="PF00852">
    <property type="entry name" value="Glyco_transf_10"/>
    <property type="match status" value="1"/>
</dbReference>
<name>A0A2U9B2Y1_SCOMX</name>
<evidence type="ECO:0000256" key="16">
    <source>
        <dbReference type="ARBA" id="ARBA00036053"/>
    </source>
</evidence>
<dbReference type="Proteomes" id="UP000246464">
    <property type="component" value="Chromosome 2"/>
</dbReference>
<dbReference type="EMBL" id="CP026244">
    <property type="protein sequence ID" value="AWO98131.1"/>
    <property type="molecule type" value="Genomic_DNA"/>
</dbReference>
<sequence>MSFLGCQVTFLRQFAFGCLVVFCFVLVFSAYYKPEIKWPTFGIYMEKNCSSEFHISPPHNGTQKIQAKEVEAEPDTILLVWMWPFGYQFDLSCDVYNITGCQMTADKSLYHKAHGVLLHHRDIRGDLANLPKEPRPWFQKWVWFNMESPANTARIPQLDNLINLTCSYRRDSNIPVPYGYLIPRTTEETFQLPAKDKLVCWIVSNWHDNYRRVQYYKELKNHINISTFGNAFGQHLSDQDYINIVSSCKFYLSFENSVYDHYISEKLFRPLTLGTVPIVLGPPRKDYEDITPSDSFIHVEDFSTPMALAERLLYLDETDSEYMAYFNWKNKYTVRKSKFGLEHACTTCRYLRQNRGYQSFRNLNKWFWG</sequence>
<comment type="subunit">
    <text evidence="4">Homodimer.</text>
</comment>
<comment type="catalytic activity">
    <reaction evidence="17">
        <text>an alpha-Neu5Ac-(2-&gt;3)-beta-D-Gal-(1-&gt;4)-beta-D-GlcNAc-(1-&gt;3)-beta-D-Gal-(1-&gt;4)-beta-D-GlcNAc derivative + GDP-beta-L-fucose = an alpha-Neu5Ac-(2-&gt;3)-beta-D-Gal-(1-&gt;4)-beta-D-GlcNAc-(1-&gt;3)-beta-D-Gal-(1-&gt;4)-[alpha-L-Fuc-(1-&gt;3)]-beta-D-GlcNAc derivative + GDP + H(+)</text>
        <dbReference type="Rhea" id="RHEA:68044"/>
        <dbReference type="ChEBI" id="CHEBI:15378"/>
        <dbReference type="ChEBI" id="CHEBI:57273"/>
        <dbReference type="ChEBI" id="CHEBI:58189"/>
        <dbReference type="ChEBI" id="CHEBI:145343"/>
        <dbReference type="ChEBI" id="CHEBI:176900"/>
    </reaction>
    <physiologicalReaction direction="left-to-right" evidence="17">
        <dbReference type="Rhea" id="RHEA:68045"/>
    </physiologicalReaction>
</comment>
<keyword evidence="11" id="KW-0443">Lipid metabolism</keyword>
<evidence type="ECO:0000256" key="8">
    <source>
        <dbReference type="ARBA" id="ARBA00022968"/>
    </source>
</evidence>
<evidence type="ECO:0000256" key="5">
    <source>
        <dbReference type="ARBA" id="ARBA00022676"/>
    </source>
</evidence>
<dbReference type="GO" id="GO:0006629">
    <property type="term" value="P:lipid metabolic process"/>
    <property type="evidence" value="ECO:0007669"/>
    <property type="project" value="UniProtKB-KW"/>
</dbReference>
<dbReference type="Gene3D" id="3.40.50.11660">
    <property type="entry name" value="Glycosyl transferase family 10, C-terminal domain"/>
    <property type="match status" value="1"/>
</dbReference>
<evidence type="ECO:0000256" key="24">
    <source>
        <dbReference type="RuleBase" id="RU003832"/>
    </source>
</evidence>
<keyword evidence="6 24" id="KW-0808">Transferase</keyword>
<keyword evidence="8" id="KW-0735">Signal-anchor</keyword>
<evidence type="ECO:0000256" key="18">
    <source>
        <dbReference type="ARBA" id="ARBA00036295"/>
    </source>
</evidence>
<evidence type="ECO:0000256" key="2">
    <source>
        <dbReference type="ARBA" id="ARBA00004934"/>
    </source>
</evidence>
<dbReference type="FunFam" id="3.40.50.11660:FF:000001">
    <property type="entry name" value="alpha-(1,3)-fucosyltransferase 9"/>
    <property type="match status" value="1"/>
</dbReference>